<dbReference type="Gene3D" id="3.20.20.70">
    <property type="entry name" value="Aldolase class I"/>
    <property type="match status" value="1"/>
</dbReference>
<evidence type="ECO:0000256" key="10">
    <source>
        <dbReference type="ARBA" id="ARBA00023270"/>
    </source>
</evidence>
<dbReference type="PANTHER" id="PTHR12128">
    <property type="entry name" value="DIHYDRODIPICOLINATE SYNTHASE"/>
    <property type="match status" value="1"/>
</dbReference>
<evidence type="ECO:0000313" key="16">
    <source>
        <dbReference type="EMBL" id="RRJ61982.1"/>
    </source>
</evidence>
<dbReference type="PROSITE" id="PS00666">
    <property type="entry name" value="DHDPS_2"/>
    <property type="match status" value="1"/>
</dbReference>
<comment type="function">
    <text evidence="1 12">Catalyzes the condensation of (S)-aspartate-beta-semialdehyde [(S)-ASA] and pyruvate to 4-hydroxy-tetrahydrodipicolinate (HTPA).</text>
</comment>
<comment type="catalytic activity">
    <reaction evidence="11 12">
        <text>L-aspartate 4-semialdehyde + pyruvate = (2S,4S)-4-hydroxy-2,3,4,5-tetrahydrodipicolinate + H2O + H(+)</text>
        <dbReference type="Rhea" id="RHEA:34171"/>
        <dbReference type="ChEBI" id="CHEBI:15361"/>
        <dbReference type="ChEBI" id="CHEBI:15377"/>
        <dbReference type="ChEBI" id="CHEBI:15378"/>
        <dbReference type="ChEBI" id="CHEBI:67139"/>
        <dbReference type="ChEBI" id="CHEBI:537519"/>
        <dbReference type="EC" id="4.3.3.7"/>
    </reaction>
</comment>
<evidence type="ECO:0000256" key="6">
    <source>
        <dbReference type="ARBA" id="ARBA00022605"/>
    </source>
</evidence>
<dbReference type="PIRSF" id="PIRSF001365">
    <property type="entry name" value="DHDPS"/>
    <property type="match status" value="1"/>
</dbReference>
<evidence type="ECO:0000256" key="9">
    <source>
        <dbReference type="ARBA" id="ARBA00023239"/>
    </source>
</evidence>
<comment type="caution">
    <text evidence="12">Was originally thought to be a dihydrodipicolinate synthase (DHDPS), catalyzing the condensation of (S)-aspartate-beta-semialdehyde [(S)-ASA] and pyruvate to dihydrodipicolinate (DHDP). However, it was shown in E.coli that the product of the enzymatic reaction is not dihydrodipicolinate but in fact (4S)-4-hydroxy-2,3,4,5-tetrahydro-(2S)-dipicolinic acid (HTPA), and that the consecutive dehydration reaction leading to DHDP is not spontaneous but catalyzed by DapB.</text>
</comment>
<comment type="pathway">
    <text evidence="2 12">Amino-acid biosynthesis; L-lysine biosynthesis via DAP pathway; (S)-tetrahydrodipicolinate from L-aspartate: step 3/4.</text>
</comment>
<dbReference type="EC" id="4.3.3.7" evidence="4 12"/>
<dbReference type="OrthoDB" id="9771791at2"/>
<name>A0A3P3TV80_9BACL</name>
<evidence type="ECO:0000256" key="1">
    <source>
        <dbReference type="ARBA" id="ARBA00003294"/>
    </source>
</evidence>
<comment type="similarity">
    <text evidence="3 12 13">Belongs to the DapA family.</text>
</comment>
<sequence length="298" mass="32028">MEVKGIIAAMVTPFDEHQKINEIATKQLVDKLIGAGVSGIFILGTNGEFHVLSEAEKLDFAKIVIEHVRKRVPVYVGTGGNSTTEVISLSRKMKQLGADALSVITPYFVPPTQKELIAHYKTVAESVEAPIILYNIPKNTGVNMDANTVKELAQVKNIIGIKDSSGKLENIEGYIQASKEEDFAVLSGSDSLILKALKAGAAGAIAATANLITDLDVSIYENYVKGDLDSAEKAQENIEALRAVLKLGTVPSVLKKTVELSGIPVGSARPPVSEPDDTTIDKIKEMLKYYGIEEADYA</sequence>
<keyword evidence="8 12" id="KW-0457">Lysine biosynthesis</keyword>
<accession>A0A3P3TV80</accession>
<keyword evidence="6 12" id="KW-0028">Amino-acid biosynthesis</keyword>
<dbReference type="Proteomes" id="UP000267017">
    <property type="component" value="Unassembled WGS sequence"/>
</dbReference>
<evidence type="ECO:0000256" key="5">
    <source>
        <dbReference type="ARBA" id="ARBA00022490"/>
    </source>
</evidence>
<gene>
    <name evidence="12 16" type="primary">dapA</name>
    <name evidence="16" type="ORF">EHV15_02555</name>
</gene>
<evidence type="ECO:0000256" key="12">
    <source>
        <dbReference type="HAMAP-Rule" id="MF_00418"/>
    </source>
</evidence>
<keyword evidence="5 12" id="KW-0963">Cytoplasm</keyword>
<evidence type="ECO:0000256" key="8">
    <source>
        <dbReference type="ARBA" id="ARBA00023154"/>
    </source>
</evidence>
<feature type="active site" description="Proton donor/acceptor" evidence="12 14">
    <location>
        <position position="134"/>
    </location>
</feature>
<dbReference type="Pfam" id="PF00701">
    <property type="entry name" value="DHDPS"/>
    <property type="match status" value="1"/>
</dbReference>
<dbReference type="NCBIfam" id="TIGR00674">
    <property type="entry name" value="dapA"/>
    <property type="match status" value="1"/>
</dbReference>
<keyword evidence="9 12" id="KW-0456">Lyase</keyword>
<keyword evidence="10 12" id="KW-0704">Schiff base</keyword>
<reference evidence="16 17" key="1">
    <citation type="submission" date="2018-11" db="EMBL/GenBank/DDBJ databases">
        <title>Genome sequencing of Paenibacillus sp. KCOM 3021 (= ChDC PVNT-B20).</title>
        <authorList>
            <person name="Kook J.-K."/>
            <person name="Park S.-N."/>
            <person name="Lim Y.K."/>
        </authorList>
    </citation>
    <scope>NUCLEOTIDE SEQUENCE [LARGE SCALE GENOMIC DNA]</scope>
    <source>
        <strain evidence="16 17">KCOM 3021</strain>
    </source>
</reference>
<proteinExistence type="inferred from homology"/>
<dbReference type="GO" id="GO:0009089">
    <property type="term" value="P:lysine biosynthetic process via diaminopimelate"/>
    <property type="evidence" value="ECO:0007669"/>
    <property type="project" value="UniProtKB-UniRule"/>
</dbReference>
<evidence type="ECO:0000256" key="2">
    <source>
        <dbReference type="ARBA" id="ARBA00005120"/>
    </source>
</evidence>
<dbReference type="PANTHER" id="PTHR12128:SF66">
    <property type="entry name" value="4-HYDROXY-2-OXOGLUTARATE ALDOLASE, MITOCHONDRIAL"/>
    <property type="match status" value="1"/>
</dbReference>
<evidence type="ECO:0000256" key="15">
    <source>
        <dbReference type="PIRSR" id="PIRSR001365-2"/>
    </source>
</evidence>
<dbReference type="PRINTS" id="PR00146">
    <property type="entry name" value="DHPICSNTHASE"/>
</dbReference>
<evidence type="ECO:0000256" key="7">
    <source>
        <dbReference type="ARBA" id="ARBA00022915"/>
    </source>
</evidence>
<evidence type="ECO:0000256" key="14">
    <source>
        <dbReference type="PIRSR" id="PIRSR001365-1"/>
    </source>
</evidence>
<comment type="subcellular location">
    <subcellularLocation>
        <location evidence="12">Cytoplasm</location>
    </subcellularLocation>
</comment>
<dbReference type="InterPro" id="IPR002220">
    <property type="entry name" value="DapA-like"/>
</dbReference>
<dbReference type="InterPro" id="IPR020625">
    <property type="entry name" value="Schiff_base-form_aldolases_AS"/>
</dbReference>
<evidence type="ECO:0000256" key="11">
    <source>
        <dbReference type="ARBA" id="ARBA00047836"/>
    </source>
</evidence>
<evidence type="ECO:0000256" key="3">
    <source>
        <dbReference type="ARBA" id="ARBA00007592"/>
    </source>
</evidence>
<organism evidence="16 17">
    <name type="scientific">Paenibacillus oralis</name>
    <dbReference type="NCBI Taxonomy" id="2490856"/>
    <lineage>
        <taxon>Bacteria</taxon>
        <taxon>Bacillati</taxon>
        <taxon>Bacillota</taxon>
        <taxon>Bacilli</taxon>
        <taxon>Bacillales</taxon>
        <taxon>Paenibacillaceae</taxon>
        <taxon>Paenibacillus</taxon>
    </lineage>
</organism>
<keyword evidence="17" id="KW-1185">Reference proteome</keyword>
<dbReference type="GO" id="GO:0005737">
    <property type="term" value="C:cytoplasm"/>
    <property type="evidence" value="ECO:0007669"/>
    <property type="project" value="UniProtKB-SubCell"/>
</dbReference>
<dbReference type="UniPathway" id="UPA00034">
    <property type="reaction ID" value="UER00017"/>
</dbReference>
<protein>
    <recommendedName>
        <fullName evidence="4 12">4-hydroxy-tetrahydrodipicolinate synthase</fullName>
        <shortName evidence="12">HTPA synthase</shortName>
        <ecNumber evidence="4 12">4.3.3.7</ecNumber>
    </recommendedName>
</protein>
<comment type="subunit">
    <text evidence="12">Homotetramer; dimer of dimers.</text>
</comment>
<dbReference type="SMART" id="SM01130">
    <property type="entry name" value="DHDPS"/>
    <property type="match status" value="1"/>
</dbReference>
<dbReference type="CDD" id="cd00408">
    <property type="entry name" value="DHDPS-like"/>
    <property type="match status" value="1"/>
</dbReference>
<evidence type="ECO:0000313" key="17">
    <source>
        <dbReference type="Proteomes" id="UP000267017"/>
    </source>
</evidence>
<dbReference type="GO" id="GO:0019877">
    <property type="term" value="P:diaminopimelate biosynthetic process"/>
    <property type="evidence" value="ECO:0007669"/>
    <property type="project" value="UniProtKB-UniRule"/>
</dbReference>
<dbReference type="GO" id="GO:0008840">
    <property type="term" value="F:4-hydroxy-tetrahydrodipicolinate synthase activity"/>
    <property type="evidence" value="ECO:0007669"/>
    <property type="project" value="UniProtKB-UniRule"/>
</dbReference>
<feature type="binding site" evidence="12 15">
    <location>
        <position position="205"/>
    </location>
    <ligand>
        <name>pyruvate</name>
        <dbReference type="ChEBI" id="CHEBI:15361"/>
    </ligand>
</feature>
<dbReference type="EMBL" id="RRCN01000001">
    <property type="protein sequence ID" value="RRJ61982.1"/>
    <property type="molecule type" value="Genomic_DNA"/>
</dbReference>
<keyword evidence="7 12" id="KW-0220">Diaminopimelate biosynthesis</keyword>
<dbReference type="AlphaFoldDB" id="A0A3P3TV80"/>
<feature type="active site" description="Schiff-base intermediate with substrate" evidence="12 14">
    <location>
        <position position="162"/>
    </location>
</feature>
<comment type="caution">
    <text evidence="16">The sequence shown here is derived from an EMBL/GenBank/DDBJ whole genome shotgun (WGS) entry which is preliminary data.</text>
</comment>
<feature type="site" description="Part of a proton relay during catalysis" evidence="12">
    <location>
        <position position="45"/>
    </location>
</feature>
<dbReference type="InterPro" id="IPR005263">
    <property type="entry name" value="DapA"/>
</dbReference>
<comment type="caution">
    <text evidence="12">Lacks conserved residue(s) required for the propagation of feature annotation.</text>
</comment>
<evidence type="ECO:0000256" key="13">
    <source>
        <dbReference type="PIRNR" id="PIRNR001365"/>
    </source>
</evidence>
<dbReference type="RefSeq" id="WP_128629899.1">
    <property type="nucleotide sequence ID" value="NZ_RRCN01000001.1"/>
</dbReference>
<evidence type="ECO:0000256" key="4">
    <source>
        <dbReference type="ARBA" id="ARBA00012086"/>
    </source>
</evidence>
<dbReference type="InterPro" id="IPR013785">
    <property type="entry name" value="Aldolase_TIM"/>
</dbReference>
<dbReference type="HAMAP" id="MF_00418">
    <property type="entry name" value="DapA"/>
    <property type="match status" value="1"/>
</dbReference>
<dbReference type="SUPFAM" id="SSF51569">
    <property type="entry name" value="Aldolase"/>
    <property type="match status" value="1"/>
</dbReference>